<dbReference type="HOGENOM" id="CLU_139388_0_0_1"/>
<dbReference type="InterPro" id="IPR010666">
    <property type="entry name" value="Znf_GRF"/>
</dbReference>
<dbReference type="Proteomes" id="UP000008810">
    <property type="component" value="Chromosome 5"/>
</dbReference>
<dbReference type="Pfam" id="PF06839">
    <property type="entry name" value="Zn_ribbon_GRF"/>
    <property type="match status" value="1"/>
</dbReference>
<keyword evidence="2 4" id="KW-0863">Zinc-finger</keyword>
<dbReference type="OrthoDB" id="690491at2759"/>
<evidence type="ECO:0000256" key="1">
    <source>
        <dbReference type="ARBA" id="ARBA00022723"/>
    </source>
</evidence>
<evidence type="ECO:0000256" key="3">
    <source>
        <dbReference type="ARBA" id="ARBA00022833"/>
    </source>
</evidence>
<keyword evidence="1" id="KW-0479">Metal-binding</keyword>
<evidence type="ECO:0000259" key="5">
    <source>
        <dbReference type="PROSITE" id="PS51999"/>
    </source>
</evidence>
<feature type="domain" description="GRF-type" evidence="5">
    <location>
        <begin position="25"/>
        <end position="70"/>
    </location>
</feature>
<evidence type="ECO:0000313" key="8">
    <source>
        <dbReference type="Proteomes" id="UP000008810"/>
    </source>
</evidence>
<reference evidence="6" key="2">
    <citation type="submission" date="2017-06" db="EMBL/GenBank/DDBJ databases">
        <title>WGS assembly of Brachypodium distachyon.</title>
        <authorList>
            <consortium name="The International Brachypodium Initiative"/>
            <person name="Lucas S."/>
            <person name="Harmon-Smith M."/>
            <person name="Lail K."/>
            <person name="Tice H."/>
            <person name="Grimwood J."/>
            <person name="Bruce D."/>
            <person name="Barry K."/>
            <person name="Shu S."/>
            <person name="Lindquist E."/>
            <person name="Wang M."/>
            <person name="Pitluck S."/>
            <person name="Vogel J.P."/>
            <person name="Garvin D.F."/>
            <person name="Mockler T.C."/>
            <person name="Schmutz J."/>
            <person name="Rokhsar D."/>
            <person name="Bevan M.W."/>
        </authorList>
    </citation>
    <scope>NUCLEOTIDE SEQUENCE</scope>
    <source>
        <strain evidence="6">Bd21</strain>
    </source>
</reference>
<protein>
    <recommendedName>
        <fullName evidence="5">GRF-type domain-containing protein</fullName>
    </recommendedName>
</protein>
<dbReference type="OMA" id="RCFYKCR"/>
<dbReference type="InParanoid" id="I1IWY3"/>
<evidence type="ECO:0000256" key="2">
    <source>
        <dbReference type="ARBA" id="ARBA00022771"/>
    </source>
</evidence>
<name>I1IWY3_BRADI</name>
<keyword evidence="3" id="KW-0862">Zinc</keyword>
<accession>I1IWY3</accession>
<dbReference type="EnsemblPlants" id="KQJ82204">
    <property type="protein sequence ID" value="KQJ82204"/>
    <property type="gene ID" value="BRADI_5g07330v3"/>
</dbReference>
<dbReference type="FunCoup" id="I1IWY3">
    <property type="interactions" value="755"/>
</dbReference>
<evidence type="ECO:0000256" key="4">
    <source>
        <dbReference type="PROSITE-ProRule" id="PRU01343"/>
    </source>
</evidence>
<dbReference type="PANTHER" id="PTHR33680:SF7">
    <property type="entry name" value="OS02G0474200 PROTEIN"/>
    <property type="match status" value="1"/>
</dbReference>
<evidence type="ECO:0000313" key="6">
    <source>
        <dbReference type="EMBL" id="KQJ82204.1"/>
    </source>
</evidence>
<keyword evidence="8" id="KW-1185">Reference proteome</keyword>
<reference evidence="7" key="3">
    <citation type="submission" date="2018-08" db="UniProtKB">
        <authorList>
            <consortium name="EnsemblPlants"/>
        </authorList>
    </citation>
    <scope>IDENTIFICATION</scope>
    <source>
        <strain evidence="7">cv. Bd21</strain>
    </source>
</reference>
<dbReference type="AlphaFoldDB" id="I1IWY3"/>
<reference evidence="6 7" key="1">
    <citation type="journal article" date="2010" name="Nature">
        <title>Genome sequencing and analysis of the model grass Brachypodium distachyon.</title>
        <authorList>
            <consortium name="International Brachypodium Initiative"/>
        </authorList>
    </citation>
    <scope>NUCLEOTIDE SEQUENCE [LARGE SCALE GENOMIC DNA]</scope>
    <source>
        <strain evidence="6 7">Bd21</strain>
    </source>
</reference>
<proteinExistence type="predicted"/>
<dbReference type="PANTHER" id="PTHR33680">
    <property type="entry name" value="OS07G0190500 PROTEIN"/>
    <property type="match status" value="1"/>
</dbReference>
<organism evidence="6">
    <name type="scientific">Brachypodium distachyon</name>
    <name type="common">Purple false brome</name>
    <name type="synonym">Trachynia distachya</name>
    <dbReference type="NCBI Taxonomy" id="15368"/>
    <lineage>
        <taxon>Eukaryota</taxon>
        <taxon>Viridiplantae</taxon>
        <taxon>Streptophyta</taxon>
        <taxon>Embryophyta</taxon>
        <taxon>Tracheophyta</taxon>
        <taxon>Spermatophyta</taxon>
        <taxon>Magnoliopsida</taxon>
        <taxon>Liliopsida</taxon>
        <taxon>Poales</taxon>
        <taxon>Poaceae</taxon>
        <taxon>BOP clade</taxon>
        <taxon>Pooideae</taxon>
        <taxon>Stipodae</taxon>
        <taxon>Brachypodieae</taxon>
        <taxon>Brachypodium</taxon>
    </lineage>
</organism>
<gene>
    <name evidence="6" type="ORF">BRADI_5g07330v3</name>
</gene>
<dbReference type="EMBL" id="CM000884">
    <property type="protein sequence ID" value="KQJ82204.1"/>
    <property type="molecule type" value="Genomic_DNA"/>
</dbReference>
<dbReference type="Gramene" id="KQJ82204">
    <property type="protein sequence ID" value="KQJ82204"/>
    <property type="gene ID" value="BRADI_5g07330v3"/>
</dbReference>
<sequence length="120" mass="13962">MKRGRKGAAPAPSIELPTCVLLVTCPCCRVRRVVRLVSKSEQNPSRVFYKCPNHRIGTGGCKFYYWEDGEDSYLDYLSSIGMMIPSTYWGGEIEEEELKEELKVELKMQKQQQLKWRILR</sequence>
<dbReference type="GO" id="GO:0008270">
    <property type="term" value="F:zinc ion binding"/>
    <property type="evidence" value="ECO:0007669"/>
    <property type="project" value="UniProtKB-KW"/>
</dbReference>
<evidence type="ECO:0000313" key="7">
    <source>
        <dbReference type="EnsemblPlants" id="KQJ82204"/>
    </source>
</evidence>
<dbReference type="PROSITE" id="PS51999">
    <property type="entry name" value="ZF_GRF"/>
    <property type="match status" value="1"/>
</dbReference>